<dbReference type="PANTHER" id="PTHR35788:SF1">
    <property type="entry name" value="EXPORTED PROTEIN"/>
    <property type="match status" value="1"/>
</dbReference>
<keyword evidence="3" id="KW-1185">Reference proteome</keyword>
<evidence type="ECO:0000313" key="2">
    <source>
        <dbReference type="EMBL" id="ACD94949.1"/>
    </source>
</evidence>
<dbReference type="InterPro" id="IPR007391">
    <property type="entry name" value="Vancomycin_resist_VanW"/>
</dbReference>
<dbReference type="Proteomes" id="UP000002420">
    <property type="component" value="Chromosome"/>
</dbReference>
<evidence type="ECO:0000313" key="3">
    <source>
        <dbReference type="Proteomes" id="UP000002420"/>
    </source>
</evidence>
<dbReference type="KEGG" id="glo:Glov_1227"/>
<feature type="chain" id="PRO_5002786146" evidence="1">
    <location>
        <begin position="26"/>
        <end position="253"/>
    </location>
</feature>
<dbReference type="EMBL" id="CP001089">
    <property type="protein sequence ID" value="ACD94949.1"/>
    <property type="molecule type" value="Genomic_DNA"/>
</dbReference>
<gene>
    <name evidence="2" type="ordered locus">Glov_1227</name>
</gene>
<dbReference type="Pfam" id="PF04294">
    <property type="entry name" value="VanW"/>
    <property type="match status" value="1"/>
</dbReference>
<feature type="signal peptide" evidence="1">
    <location>
        <begin position="1"/>
        <end position="25"/>
    </location>
</feature>
<keyword evidence="1" id="KW-0732">Signal</keyword>
<dbReference type="eggNOG" id="COG2720">
    <property type="taxonomic scope" value="Bacteria"/>
</dbReference>
<proteinExistence type="predicted"/>
<sequence>MATMKSIPALFLFLLFFSISQSALAADDAFSHIWGGFSTSLQLRSDQQRHNTATAARDLDRVIIAPGETFSFNERVGARDTGKGYRAAPIITATGLLQDIPGGGICQLASTIYNAGLLAGMQVVERHPHSRTVGHVPPGRDATIASWRKDLKLKNPHPYPLQLRIALNQNRLTTSLYGPVEKPFSVELNVSQTRLVPDTVVVTATAHAPQQQGASGFSTETRRIIKENGQVRDELISQDIYPAPSRVMAGDSP</sequence>
<accession>B3E769</accession>
<protein>
    <submittedName>
        <fullName evidence="2">VanW family protein</fullName>
    </submittedName>
</protein>
<evidence type="ECO:0000256" key="1">
    <source>
        <dbReference type="SAM" id="SignalP"/>
    </source>
</evidence>
<reference evidence="2 3" key="1">
    <citation type="submission" date="2008-05" db="EMBL/GenBank/DDBJ databases">
        <title>Complete sequence of chromosome of Geobacter lovleyi SZ.</title>
        <authorList>
            <consortium name="US DOE Joint Genome Institute"/>
            <person name="Lucas S."/>
            <person name="Copeland A."/>
            <person name="Lapidus A."/>
            <person name="Glavina del Rio T."/>
            <person name="Dalin E."/>
            <person name="Tice H."/>
            <person name="Bruce D."/>
            <person name="Goodwin L."/>
            <person name="Pitluck S."/>
            <person name="Chertkov O."/>
            <person name="Meincke L."/>
            <person name="Brettin T."/>
            <person name="Detter J.C."/>
            <person name="Han C."/>
            <person name="Tapia R."/>
            <person name="Kuske C.R."/>
            <person name="Schmutz J."/>
            <person name="Larimer F."/>
            <person name="Land M."/>
            <person name="Hauser L."/>
            <person name="Kyrpides N."/>
            <person name="Mikhailova N."/>
            <person name="Sung Y."/>
            <person name="Fletcher K.E."/>
            <person name="Ritalahti K.M."/>
            <person name="Loeffler F.E."/>
            <person name="Richardson P."/>
        </authorList>
    </citation>
    <scope>NUCLEOTIDE SEQUENCE [LARGE SCALE GENOMIC DNA]</scope>
    <source>
        <strain evidence="3">ATCC BAA-1151 / DSM 17278 / SZ</strain>
    </source>
</reference>
<dbReference type="InterPro" id="IPR052913">
    <property type="entry name" value="Glycopeptide_resist_protein"/>
</dbReference>
<dbReference type="HOGENOM" id="CLU_075501_0_0_7"/>
<dbReference type="STRING" id="398767.Glov_1227"/>
<name>B3E769_TRIL1</name>
<dbReference type="PANTHER" id="PTHR35788">
    <property type="entry name" value="EXPORTED PROTEIN-RELATED"/>
    <property type="match status" value="1"/>
</dbReference>
<dbReference type="AlphaFoldDB" id="B3E769"/>
<organism evidence="2 3">
    <name type="scientific">Trichlorobacter lovleyi (strain ATCC BAA-1151 / DSM 17278 / SZ)</name>
    <name type="common">Geobacter lovleyi</name>
    <dbReference type="NCBI Taxonomy" id="398767"/>
    <lineage>
        <taxon>Bacteria</taxon>
        <taxon>Pseudomonadati</taxon>
        <taxon>Thermodesulfobacteriota</taxon>
        <taxon>Desulfuromonadia</taxon>
        <taxon>Geobacterales</taxon>
        <taxon>Geobacteraceae</taxon>
        <taxon>Trichlorobacter</taxon>
    </lineage>
</organism>